<name>A0A915IIY0_ROMCU</name>
<protein>
    <submittedName>
        <fullName evidence="2">Uncharacterized protein</fullName>
    </submittedName>
</protein>
<sequence length="81" mass="9631">MSQKIFIRYFVHLKPKLNKKAKNDRYQHDVQLFLLTGTFNAQCEYRFVNNGVVCLLDNHKKLKIGFRMPKTDADRMLSILE</sequence>
<dbReference type="WBParaSite" id="nRc.2.0.1.t14132-RA">
    <property type="protein sequence ID" value="nRc.2.0.1.t14132-RA"/>
    <property type="gene ID" value="nRc.2.0.1.g14132"/>
</dbReference>
<evidence type="ECO:0000313" key="1">
    <source>
        <dbReference type="Proteomes" id="UP000887565"/>
    </source>
</evidence>
<dbReference type="AlphaFoldDB" id="A0A915IIY0"/>
<keyword evidence="1" id="KW-1185">Reference proteome</keyword>
<evidence type="ECO:0000313" key="2">
    <source>
        <dbReference type="WBParaSite" id="nRc.2.0.1.t14132-RA"/>
    </source>
</evidence>
<dbReference type="Proteomes" id="UP000887565">
    <property type="component" value="Unplaced"/>
</dbReference>
<reference evidence="2" key="1">
    <citation type="submission" date="2022-11" db="UniProtKB">
        <authorList>
            <consortium name="WormBaseParasite"/>
        </authorList>
    </citation>
    <scope>IDENTIFICATION</scope>
</reference>
<proteinExistence type="predicted"/>
<accession>A0A915IIY0</accession>
<organism evidence="1 2">
    <name type="scientific">Romanomermis culicivorax</name>
    <name type="common">Nematode worm</name>
    <dbReference type="NCBI Taxonomy" id="13658"/>
    <lineage>
        <taxon>Eukaryota</taxon>
        <taxon>Metazoa</taxon>
        <taxon>Ecdysozoa</taxon>
        <taxon>Nematoda</taxon>
        <taxon>Enoplea</taxon>
        <taxon>Dorylaimia</taxon>
        <taxon>Mermithida</taxon>
        <taxon>Mermithoidea</taxon>
        <taxon>Mermithidae</taxon>
        <taxon>Romanomermis</taxon>
    </lineage>
</organism>